<dbReference type="PANTHER" id="PTHR43245">
    <property type="entry name" value="BIFUNCTIONAL POLYMYXIN RESISTANCE PROTEIN ARNA"/>
    <property type="match status" value="1"/>
</dbReference>
<feature type="domain" description="3-beta hydroxysteroid dehydrogenase/isomerase" evidence="2">
    <location>
        <begin position="14"/>
        <end position="271"/>
    </location>
</feature>
<dbReference type="AlphaFoldDB" id="A0AAE0K4G0"/>
<evidence type="ECO:0000313" key="3">
    <source>
        <dbReference type="EMBL" id="KAK3369445.1"/>
    </source>
</evidence>
<gene>
    <name evidence="3" type="ORF">B0T24DRAFT_360738</name>
</gene>
<proteinExistence type="inferred from homology"/>
<dbReference type="SUPFAM" id="SSF51735">
    <property type="entry name" value="NAD(P)-binding Rossmann-fold domains"/>
    <property type="match status" value="1"/>
</dbReference>
<evidence type="ECO:0000313" key="4">
    <source>
        <dbReference type="Proteomes" id="UP001287356"/>
    </source>
</evidence>
<dbReference type="Proteomes" id="UP001287356">
    <property type="component" value="Unassembled WGS sequence"/>
</dbReference>
<protein>
    <recommendedName>
        <fullName evidence="2">3-beta hydroxysteroid dehydrogenase/isomerase domain-containing protein</fullName>
    </recommendedName>
</protein>
<keyword evidence="4" id="KW-1185">Reference proteome</keyword>
<dbReference type="GO" id="GO:0016616">
    <property type="term" value="F:oxidoreductase activity, acting on the CH-OH group of donors, NAD or NADP as acceptor"/>
    <property type="evidence" value="ECO:0007669"/>
    <property type="project" value="InterPro"/>
</dbReference>
<sequence length="369" mass="39810">MPADIKLPLLGTVLVTGGCGFLGYALVRQLLDDVEVGEVHVVDRVVDKNRHSGAHYTVGTITDRSLLEQLLKQITPAVVFHLASPNASFPTGPRTDFYHTNVEGTRSLLALAAASPSVKAFVHCSTVDIYDGPPHVNTAETHPLFPPSSPEEYARTKAIADTVVLDAAARSSDPRGLRIVSLRIAHMYGSRCSQQLPALLALSASGGPLVRLGSGTNLCSVVSSDNAAAAHILAAKALLDPARANGKIHGEAFNIAEPEPVLFWYHTMLFWAAARGRPVTDEVWTVPTWLVRIVYGLVAWGFWLCTAGHVQPPVSLSYTSLTWTTEDHTYSTDKAKKRLGWSPKSDHDVVIRRSVEEAMNRGGGEGAVR</sequence>
<dbReference type="Gene3D" id="3.40.50.720">
    <property type="entry name" value="NAD(P)-binding Rossmann-like Domain"/>
    <property type="match status" value="1"/>
</dbReference>
<evidence type="ECO:0000259" key="2">
    <source>
        <dbReference type="Pfam" id="PF01073"/>
    </source>
</evidence>
<dbReference type="InterPro" id="IPR036291">
    <property type="entry name" value="NAD(P)-bd_dom_sf"/>
</dbReference>
<evidence type="ECO:0000256" key="1">
    <source>
        <dbReference type="ARBA" id="ARBA00009219"/>
    </source>
</evidence>
<reference evidence="3" key="1">
    <citation type="journal article" date="2023" name="Mol. Phylogenet. Evol.">
        <title>Genome-scale phylogeny and comparative genomics of the fungal order Sordariales.</title>
        <authorList>
            <person name="Hensen N."/>
            <person name="Bonometti L."/>
            <person name="Westerberg I."/>
            <person name="Brannstrom I.O."/>
            <person name="Guillou S."/>
            <person name="Cros-Aarteil S."/>
            <person name="Calhoun S."/>
            <person name="Haridas S."/>
            <person name="Kuo A."/>
            <person name="Mondo S."/>
            <person name="Pangilinan J."/>
            <person name="Riley R."/>
            <person name="LaButti K."/>
            <person name="Andreopoulos B."/>
            <person name="Lipzen A."/>
            <person name="Chen C."/>
            <person name="Yan M."/>
            <person name="Daum C."/>
            <person name="Ng V."/>
            <person name="Clum A."/>
            <person name="Steindorff A."/>
            <person name="Ohm R.A."/>
            <person name="Martin F."/>
            <person name="Silar P."/>
            <person name="Natvig D.O."/>
            <person name="Lalanne C."/>
            <person name="Gautier V."/>
            <person name="Ament-Velasquez S.L."/>
            <person name="Kruys A."/>
            <person name="Hutchinson M.I."/>
            <person name="Powell A.J."/>
            <person name="Barry K."/>
            <person name="Miller A.N."/>
            <person name="Grigoriev I.V."/>
            <person name="Debuchy R."/>
            <person name="Gladieux P."/>
            <person name="Hiltunen Thoren M."/>
            <person name="Johannesson H."/>
        </authorList>
    </citation>
    <scope>NUCLEOTIDE SEQUENCE</scope>
    <source>
        <strain evidence="3">CBS 958.72</strain>
    </source>
</reference>
<comment type="caution">
    <text evidence="3">The sequence shown here is derived from an EMBL/GenBank/DDBJ whole genome shotgun (WGS) entry which is preliminary data.</text>
</comment>
<comment type="similarity">
    <text evidence="1">Belongs to the 3-beta-HSD family.</text>
</comment>
<dbReference type="GO" id="GO:0006694">
    <property type="term" value="P:steroid biosynthetic process"/>
    <property type="evidence" value="ECO:0007669"/>
    <property type="project" value="InterPro"/>
</dbReference>
<organism evidence="3 4">
    <name type="scientific">Lasiosphaeria ovina</name>
    <dbReference type="NCBI Taxonomy" id="92902"/>
    <lineage>
        <taxon>Eukaryota</taxon>
        <taxon>Fungi</taxon>
        <taxon>Dikarya</taxon>
        <taxon>Ascomycota</taxon>
        <taxon>Pezizomycotina</taxon>
        <taxon>Sordariomycetes</taxon>
        <taxon>Sordariomycetidae</taxon>
        <taxon>Sordariales</taxon>
        <taxon>Lasiosphaeriaceae</taxon>
        <taxon>Lasiosphaeria</taxon>
    </lineage>
</organism>
<dbReference type="InterPro" id="IPR002225">
    <property type="entry name" value="3Beta_OHSteriod_DH/Estase"/>
</dbReference>
<reference evidence="3" key="2">
    <citation type="submission" date="2023-06" db="EMBL/GenBank/DDBJ databases">
        <authorList>
            <consortium name="Lawrence Berkeley National Laboratory"/>
            <person name="Haridas S."/>
            <person name="Hensen N."/>
            <person name="Bonometti L."/>
            <person name="Westerberg I."/>
            <person name="Brannstrom I.O."/>
            <person name="Guillou S."/>
            <person name="Cros-Aarteil S."/>
            <person name="Calhoun S."/>
            <person name="Kuo A."/>
            <person name="Mondo S."/>
            <person name="Pangilinan J."/>
            <person name="Riley R."/>
            <person name="Labutti K."/>
            <person name="Andreopoulos B."/>
            <person name="Lipzen A."/>
            <person name="Chen C."/>
            <person name="Yanf M."/>
            <person name="Daum C."/>
            <person name="Ng V."/>
            <person name="Clum A."/>
            <person name="Steindorff A."/>
            <person name="Ohm R."/>
            <person name="Martin F."/>
            <person name="Silar P."/>
            <person name="Natvig D."/>
            <person name="Lalanne C."/>
            <person name="Gautier V."/>
            <person name="Ament-Velasquez S.L."/>
            <person name="Kruys A."/>
            <person name="Hutchinson M.I."/>
            <person name="Powell A.J."/>
            <person name="Barry K."/>
            <person name="Miller A.N."/>
            <person name="Grigoriev I.V."/>
            <person name="Debuchy R."/>
            <person name="Gladieux P."/>
            <person name="Thoren M.H."/>
            <person name="Johannesson H."/>
        </authorList>
    </citation>
    <scope>NUCLEOTIDE SEQUENCE</scope>
    <source>
        <strain evidence="3">CBS 958.72</strain>
    </source>
</reference>
<dbReference type="EMBL" id="JAULSN010000006">
    <property type="protein sequence ID" value="KAK3369445.1"/>
    <property type="molecule type" value="Genomic_DNA"/>
</dbReference>
<accession>A0AAE0K4G0</accession>
<dbReference type="InterPro" id="IPR050177">
    <property type="entry name" value="Lipid_A_modif_metabolic_enz"/>
</dbReference>
<dbReference type="PROSITE" id="PS51257">
    <property type="entry name" value="PROKAR_LIPOPROTEIN"/>
    <property type="match status" value="1"/>
</dbReference>
<name>A0AAE0K4G0_9PEZI</name>
<dbReference type="Pfam" id="PF01073">
    <property type="entry name" value="3Beta_HSD"/>
    <property type="match status" value="1"/>
</dbReference>